<dbReference type="GO" id="GO:0051666">
    <property type="term" value="P:actin cortical patch localization"/>
    <property type="evidence" value="ECO:0007669"/>
    <property type="project" value="InterPro"/>
</dbReference>
<dbReference type="SMART" id="SM00326">
    <property type="entry name" value="SH3"/>
    <property type="match status" value="1"/>
</dbReference>
<dbReference type="GO" id="GO:0031097">
    <property type="term" value="C:medial cortex"/>
    <property type="evidence" value="ECO:0007669"/>
    <property type="project" value="TreeGrafter"/>
</dbReference>
<keyword evidence="8" id="KW-1185">Reference proteome</keyword>
<evidence type="ECO:0000259" key="6">
    <source>
        <dbReference type="PROSITE" id="PS51021"/>
    </source>
</evidence>
<dbReference type="Pfam" id="PF03114">
    <property type="entry name" value="BAR"/>
    <property type="match status" value="1"/>
</dbReference>
<sequence>MQSMHRQFGKLMKRSADDSQISMLLKDFDNADKLLTKVVESTKAWRDAWTSILTYQGRLVHEFDTLYAPIVGSSETSNARPSVETPTETLTRTTRLNEEYESLRADLLVDINSVDTRMIGPMQQAKESLGPMKKAIKKREDKKLDFEHFQSRVDNSLKKTKRSDRDNAVLAKAEAELAKAKEDYNAADDNLREYLPQLISAIFSLLPCLLASQIEIQNTLLGHYYTALHTYAQQMNFPSPPPPMEQVIQDWQTDFLPIQQEVENFATIANGKAVRGDDDRRNRSWSRRPSSNRQLSATSPSRNPPPPKLGTKPRIGSQVSTSSSANSNHLAVKIPSPTPSTPDYASEGYMASSQGSNGTRGDYFSRERQPSSTSTTPGSSFGTIGKKKPPPPPPRLNSGVQSTFVTALYDFGGQGAGDLVFREGDRIRVIKKTDSTDDWWEGELRGVKGSFPANYCQ</sequence>
<dbReference type="InterPro" id="IPR036028">
    <property type="entry name" value="SH3-like_dom_sf"/>
</dbReference>
<dbReference type="PROSITE" id="PS50002">
    <property type="entry name" value="SH3"/>
    <property type="match status" value="1"/>
</dbReference>
<dbReference type="Proteomes" id="UP000214365">
    <property type="component" value="Unassembled WGS sequence"/>
</dbReference>
<evidence type="ECO:0008006" key="9">
    <source>
        <dbReference type="Google" id="ProtNLM"/>
    </source>
</evidence>
<dbReference type="InterPro" id="IPR001452">
    <property type="entry name" value="SH3_domain"/>
</dbReference>
<dbReference type="STRING" id="1441469.A0A225A9J0"/>
<dbReference type="RefSeq" id="XP_020117543.1">
    <property type="nucleotide sequence ID" value="XM_020261945.1"/>
</dbReference>
<dbReference type="Pfam" id="PF14604">
    <property type="entry name" value="SH3_9"/>
    <property type="match status" value="1"/>
</dbReference>
<evidence type="ECO:0000313" key="7">
    <source>
        <dbReference type="EMBL" id="OKL57422.1"/>
    </source>
</evidence>
<organism evidence="7 8">
    <name type="scientific">Talaromyces atroroseus</name>
    <dbReference type="NCBI Taxonomy" id="1441469"/>
    <lineage>
        <taxon>Eukaryota</taxon>
        <taxon>Fungi</taxon>
        <taxon>Dikarya</taxon>
        <taxon>Ascomycota</taxon>
        <taxon>Pezizomycotina</taxon>
        <taxon>Eurotiomycetes</taxon>
        <taxon>Eurotiomycetidae</taxon>
        <taxon>Eurotiales</taxon>
        <taxon>Trichocomaceae</taxon>
        <taxon>Talaromyces</taxon>
        <taxon>Talaromyces sect. Trachyspermi</taxon>
    </lineage>
</organism>
<feature type="compositionally biased region" description="Low complexity" evidence="4">
    <location>
        <begin position="370"/>
        <end position="383"/>
    </location>
</feature>
<evidence type="ECO:0000256" key="1">
    <source>
        <dbReference type="ARBA" id="ARBA00022443"/>
    </source>
</evidence>
<dbReference type="SUPFAM" id="SSF103657">
    <property type="entry name" value="BAR/IMD domain-like"/>
    <property type="match status" value="1"/>
</dbReference>
<dbReference type="GO" id="GO:0043332">
    <property type="term" value="C:mating projection tip"/>
    <property type="evidence" value="ECO:0007669"/>
    <property type="project" value="TreeGrafter"/>
</dbReference>
<evidence type="ECO:0000256" key="2">
    <source>
        <dbReference type="PROSITE-ProRule" id="PRU00192"/>
    </source>
</evidence>
<feature type="compositionally biased region" description="Low complexity" evidence="4">
    <location>
        <begin position="317"/>
        <end position="327"/>
    </location>
</feature>
<keyword evidence="3" id="KW-0175">Coiled coil</keyword>
<dbReference type="PANTHER" id="PTHR47174:SF2">
    <property type="entry name" value="SH3 DOMAIN SIGNALLING PROTEIN (AFU_ORTHOLOGUE AFUA_5G07670)"/>
    <property type="match status" value="1"/>
</dbReference>
<dbReference type="InterPro" id="IPR046982">
    <property type="entry name" value="BIN3/RVS161-like"/>
</dbReference>
<dbReference type="EMBL" id="LFMY01000011">
    <property type="protein sequence ID" value="OKL57422.1"/>
    <property type="molecule type" value="Genomic_DNA"/>
</dbReference>
<dbReference type="GeneID" id="31006804"/>
<name>A0A225A9J0_TALAT</name>
<dbReference type="PRINTS" id="PR00452">
    <property type="entry name" value="SH3DOMAIN"/>
</dbReference>
<feature type="domain" description="BAR" evidence="6">
    <location>
        <begin position="6"/>
        <end position="241"/>
    </location>
</feature>
<reference evidence="7 8" key="1">
    <citation type="submission" date="2015-06" db="EMBL/GenBank/DDBJ databases">
        <title>Talaromyces atroroseus IBT 11181 draft genome.</title>
        <authorList>
            <person name="Rasmussen K.B."/>
            <person name="Rasmussen S."/>
            <person name="Petersen B."/>
            <person name="Sicheritz-Ponten T."/>
            <person name="Mortensen U.H."/>
            <person name="Thrane U."/>
        </authorList>
    </citation>
    <scope>NUCLEOTIDE SEQUENCE [LARGE SCALE GENOMIC DNA]</scope>
    <source>
        <strain evidence="7 8">IBT 11181</strain>
    </source>
</reference>
<evidence type="ECO:0000259" key="5">
    <source>
        <dbReference type="PROSITE" id="PS50002"/>
    </source>
</evidence>
<dbReference type="InterPro" id="IPR027267">
    <property type="entry name" value="AH/BAR_dom_sf"/>
</dbReference>
<dbReference type="CDD" id="cd07599">
    <property type="entry name" value="BAR_Rvs167p"/>
    <property type="match status" value="1"/>
</dbReference>
<dbReference type="Gene3D" id="2.30.30.40">
    <property type="entry name" value="SH3 Domains"/>
    <property type="match status" value="1"/>
</dbReference>
<keyword evidence="1 2" id="KW-0728">SH3 domain</keyword>
<dbReference type="GO" id="GO:0006897">
    <property type="term" value="P:endocytosis"/>
    <property type="evidence" value="ECO:0007669"/>
    <property type="project" value="InterPro"/>
</dbReference>
<evidence type="ECO:0000256" key="3">
    <source>
        <dbReference type="SAM" id="Coils"/>
    </source>
</evidence>
<dbReference type="GO" id="GO:0008289">
    <property type="term" value="F:lipid binding"/>
    <property type="evidence" value="ECO:0007669"/>
    <property type="project" value="TreeGrafter"/>
</dbReference>
<dbReference type="GO" id="GO:0097320">
    <property type="term" value="P:plasma membrane tubulation"/>
    <property type="evidence" value="ECO:0007669"/>
    <property type="project" value="TreeGrafter"/>
</dbReference>
<dbReference type="SUPFAM" id="SSF50044">
    <property type="entry name" value="SH3-domain"/>
    <property type="match status" value="1"/>
</dbReference>
<feature type="domain" description="SH3" evidence="5">
    <location>
        <begin position="400"/>
        <end position="457"/>
    </location>
</feature>
<accession>A0A225A9J0</accession>
<feature type="region of interest" description="Disordered" evidence="4">
    <location>
        <begin position="270"/>
        <end position="399"/>
    </location>
</feature>
<dbReference type="FunFam" id="2.30.30.40:FF:000100">
    <property type="entry name" value="SH3 domain-containing YSC84-like protein 1"/>
    <property type="match status" value="1"/>
</dbReference>
<dbReference type="AlphaFoldDB" id="A0A225A9J0"/>
<gene>
    <name evidence="7" type="ORF">UA08_07048</name>
</gene>
<dbReference type="Gene3D" id="1.20.1270.60">
    <property type="entry name" value="Arfaptin homology (AH) domain/BAR domain"/>
    <property type="match status" value="1"/>
</dbReference>
<evidence type="ECO:0000256" key="4">
    <source>
        <dbReference type="SAM" id="MobiDB-lite"/>
    </source>
</evidence>
<comment type="caution">
    <text evidence="7">The sequence shown here is derived from an EMBL/GenBank/DDBJ whole genome shotgun (WGS) entry which is preliminary data.</text>
</comment>
<dbReference type="PANTHER" id="PTHR47174">
    <property type="entry name" value="BRIDGING INTEGRATOR 3"/>
    <property type="match status" value="1"/>
</dbReference>
<dbReference type="InterPro" id="IPR004148">
    <property type="entry name" value="BAR_dom"/>
</dbReference>
<dbReference type="GO" id="GO:1990528">
    <property type="term" value="C:Rvs161p-Rvs167p complex"/>
    <property type="evidence" value="ECO:0007669"/>
    <property type="project" value="TreeGrafter"/>
</dbReference>
<protein>
    <recommendedName>
        <fullName evidence="9">SH3 domain-containing protein</fullName>
    </recommendedName>
</protein>
<feature type="coiled-coil region" evidence="3">
    <location>
        <begin position="163"/>
        <end position="190"/>
    </location>
</feature>
<dbReference type="GO" id="GO:0030479">
    <property type="term" value="C:actin cortical patch"/>
    <property type="evidence" value="ECO:0007669"/>
    <property type="project" value="TreeGrafter"/>
</dbReference>
<dbReference type="OrthoDB" id="10255128at2759"/>
<evidence type="ECO:0000313" key="8">
    <source>
        <dbReference type="Proteomes" id="UP000214365"/>
    </source>
</evidence>
<proteinExistence type="predicted"/>
<dbReference type="PROSITE" id="PS51021">
    <property type="entry name" value="BAR"/>
    <property type="match status" value="1"/>
</dbReference>